<accession>A0A9J6DWD5</accession>
<dbReference type="AlphaFoldDB" id="A0A9J6DWD5"/>
<reference evidence="2" key="2">
    <citation type="submission" date="2021-09" db="EMBL/GenBank/DDBJ databases">
        <authorList>
            <person name="Jia N."/>
            <person name="Wang J."/>
            <person name="Shi W."/>
            <person name="Du L."/>
            <person name="Sun Y."/>
            <person name="Zhan W."/>
            <person name="Jiang J."/>
            <person name="Wang Q."/>
            <person name="Zhang B."/>
            <person name="Ji P."/>
            <person name="Sakyi L.B."/>
            <person name="Cui X."/>
            <person name="Yuan T."/>
            <person name="Jiang B."/>
            <person name="Yang W."/>
            <person name="Lam T.T.-Y."/>
            <person name="Chang Q."/>
            <person name="Ding S."/>
            <person name="Wang X."/>
            <person name="Zhu J."/>
            <person name="Ruan X."/>
            <person name="Zhao L."/>
            <person name="Wei J."/>
            <person name="Que T."/>
            <person name="Du C."/>
            <person name="Cheng J."/>
            <person name="Dai P."/>
            <person name="Han X."/>
            <person name="Huang E."/>
            <person name="Gao Y."/>
            <person name="Liu J."/>
            <person name="Shao H."/>
            <person name="Ye R."/>
            <person name="Li L."/>
            <person name="Wei W."/>
            <person name="Wang X."/>
            <person name="Wang C."/>
            <person name="Huo Q."/>
            <person name="Li W."/>
            <person name="Guo W."/>
            <person name="Chen H."/>
            <person name="Chen S."/>
            <person name="Zhou L."/>
            <person name="Zhou L."/>
            <person name="Ni X."/>
            <person name="Tian J."/>
            <person name="Zhou Y."/>
            <person name="Sheng Y."/>
            <person name="Liu T."/>
            <person name="Pan Y."/>
            <person name="Xia L."/>
            <person name="Li J."/>
            <person name="Zhao F."/>
            <person name="Cao W."/>
        </authorList>
    </citation>
    <scope>NUCLEOTIDE SEQUENCE</scope>
    <source>
        <strain evidence="2">Rmic-2018</strain>
        <tissue evidence="2">Larvae</tissue>
    </source>
</reference>
<comment type="caution">
    <text evidence="2">The sequence shown here is derived from an EMBL/GenBank/DDBJ whole genome shotgun (WGS) entry which is preliminary data.</text>
</comment>
<sequence length="223" mass="24792">MDRQTDSPMEGSKNERTNERKLRPTPHHSLIIMNEDEWGEAFVRPCYTVSDTPFRDSALRAEDDSSDPPPPDSPDFDDDVIKVTVVRDKSGLLHNSARKTSEARAYTLRCCMLENSVAVDGKVNRVQVDPLVVVEGALRDDMSTKELDGCSHYAALVEHKSGQEKVADSSSTTSNKWLAFSPELVQLLAHPLYNDQSSHDAEVKVANYLATYGAVHEESSQTQ</sequence>
<reference evidence="2" key="1">
    <citation type="journal article" date="2020" name="Cell">
        <title>Large-Scale Comparative Analyses of Tick Genomes Elucidate Their Genetic Diversity and Vector Capacities.</title>
        <authorList>
            <consortium name="Tick Genome and Microbiome Consortium (TIGMIC)"/>
            <person name="Jia N."/>
            <person name="Wang J."/>
            <person name="Shi W."/>
            <person name="Du L."/>
            <person name="Sun Y."/>
            <person name="Zhan W."/>
            <person name="Jiang J.F."/>
            <person name="Wang Q."/>
            <person name="Zhang B."/>
            <person name="Ji P."/>
            <person name="Bell-Sakyi L."/>
            <person name="Cui X.M."/>
            <person name="Yuan T.T."/>
            <person name="Jiang B.G."/>
            <person name="Yang W.F."/>
            <person name="Lam T.T."/>
            <person name="Chang Q.C."/>
            <person name="Ding S.J."/>
            <person name="Wang X.J."/>
            <person name="Zhu J.G."/>
            <person name="Ruan X.D."/>
            <person name="Zhao L."/>
            <person name="Wei J.T."/>
            <person name="Ye R.Z."/>
            <person name="Que T.C."/>
            <person name="Du C.H."/>
            <person name="Zhou Y.H."/>
            <person name="Cheng J.X."/>
            <person name="Dai P.F."/>
            <person name="Guo W.B."/>
            <person name="Han X.H."/>
            <person name="Huang E.J."/>
            <person name="Li L.F."/>
            <person name="Wei W."/>
            <person name="Gao Y.C."/>
            <person name="Liu J.Z."/>
            <person name="Shao H.Z."/>
            <person name="Wang X."/>
            <person name="Wang C.C."/>
            <person name="Yang T.C."/>
            <person name="Huo Q.B."/>
            <person name="Li W."/>
            <person name="Chen H.Y."/>
            <person name="Chen S.E."/>
            <person name="Zhou L.G."/>
            <person name="Ni X.B."/>
            <person name="Tian J.H."/>
            <person name="Sheng Y."/>
            <person name="Liu T."/>
            <person name="Pan Y.S."/>
            <person name="Xia L.Y."/>
            <person name="Li J."/>
            <person name="Zhao F."/>
            <person name="Cao W.C."/>
        </authorList>
    </citation>
    <scope>NUCLEOTIDE SEQUENCE</scope>
    <source>
        <strain evidence="2">Rmic-2018</strain>
    </source>
</reference>
<feature type="region of interest" description="Disordered" evidence="1">
    <location>
        <begin position="59"/>
        <end position="78"/>
    </location>
</feature>
<gene>
    <name evidence="2" type="ORF">HPB51_021981</name>
</gene>
<evidence type="ECO:0000313" key="2">
    <source>
        <dbReference type="EMBL" id="KAH8026571.1"/>
    </source>
</evidence>
<protein>
    <submittedName>
        <fullName evidence="2">Uncharacterized protein</fullName>
    </submittedName>
</protein>
<evidence type="ECO:0000256" key="1">
    <source>
        <dbReference type="SAM" id="MobiDB-lite"/>
    </source>
</evidence>
<feature type="region of interest" description="Disordered" evidence="1">
    <location>
        <begin position="1"/>
        <end position="28"/>
    </location>
</feature>
<keyword evidence="3" id="KW-1185">Reference proteome</keyword>
<organism evidence="2 3">
    <name type="scientific">Rhipicephalus microplus</name>
    <name type="common">Cattle tick</name>
    <name type="synonym">Boophilus microplus</name>
    <dbReference type="NCBI Taxonomy" id="6941"/>
    <lineage>
        <taxon>Eukaryota</taxon>
        <taxon>Metazoa</taxon>
        <taxon>Ecdysozoa</taxon>
        <taxon>Arthropoda</taxon>
        <taxon>Chelicerata</taxon>
        <taxon>Arachnida</taxon>
        <taxon>Acari</taxon>
        <taxon>Parasitiformes</taxon>
        <taxon>Ixodida</taxon>
        <taxon>Ixodoidea</taxon>
        <taxon>Ixodidae</taxon>
        <taxon>Rhipicephalinae</taxon>
        <taxon>Rhipicephalus</taxon>
        <taxon>Boophilus</taxon>
    </lineage>
</organism>
<feature type="compositionally biased region" description="Basic and acidic residues" evidence="1">
    <location>
        <begin position="12"/>
        <end position="22"/>
    </location>
</feature>
<dbReference type="Proteomes" id="UP000821866">
    <property type="component" value="Unassembled WGS sequence"/>
</dbReference>
<dbReference type="EMBL" id="JABSTU010000007">
    <property type="protein sequence ID" value="KAH8026571.1"/>
    <property type="molecule type" value="Genomic_DNA"/>
</dbReference>
<evidence type="ECO:0000313" key="3">
    <source>
        <dbReference type="Proteomes" id="UP000821866"/>
    </source>
</evidence>
<name>A0A9J6DWD5_RHIMP</name>
<proteinExistence type="predicted"/>